<dbReference type="PANTHER" id="PTHR42949">
    <property type="entry name" value="ANAEROBIC GLYCEROL-3-PHOSPHATE DEHYDROGENASE SUBUNIT B"/>
    <property type="match status" value="1"/>
</dbReference>
<dbReference type="Proteomes" id="UP001139502">
    <property type="component" value="Unassembled WGS sequence"/>
</dbReference>
<dbReference type="InterPro" id="IPR017224">
    <property type="entry name" value="Opine_Oxase_asu/HCN_bsu"/>
</dbReference>
<sequence length="482" mass="51753">MHEVLDVAVIGAGPAGLSAAVHAGEQGLRVALIDAGIQPGGQYWRHPDENHPVDDEAHGHHHWKTFTDLRARLKKLRLSGSIAYSSHSQVWFIERPAADQQPWTLRINAVTDGRDNTDSSRVVRAQRVILCPGGYDRQLPIPGWDLPGTMAAGGVQALLKGHRSLAGRKALVAGTGPFLLPVAVGLADAGAEVISICEAGDLSGWLKNTTRAAQMPSKAIEGAQYAAALLKHHIAYKPKTVVSRINGDTEVSSATVSKVDAQGRLIVGSERTVEVDLVALGWGFTPSMELVIAVGAQTRQDVDESLVAVVDELQHSSVENIYIAGEATGVGGAAMAIAEGELAAYSVLIDMNRRPAHSRIRSLQGIVRRSRAFAQAMHQAHPVPKHWTEWLTDDAIICRCEEVTYGKVCQSRDDLGAQDARSVKLLARPGMGWCQGRVCGFATAKIAAEIEGRKMRPEDLVSTHKRSLTSPVTLEDLGTPDN</sequence>
<protein>
    <submittedName>
        <fullName evidence="4">FAD-dependent oxidoreductase</fullName>
    </submittedName>
</protein>
<dbReference type="InterPro" id="IPR051691">
    <property type="entry name" value="Metab_Enz_Cyan_OpOx_G3PDH"/>
</dbReference>
<dbReference type="RefSeq" id="WP_254165292.1">
    <property type="nucleotide sequence ID" value="NZ_JANAFB010000006.1"/>
</dbReference>
<dbReference type="EMBL" id="JANAFB010000006">
    <property type="protein sequence ID" value="MCP3425216.1"/>
    <property type="molecule type" value="Genomic_DNA"/>
</dbReference>
<dbReference type="Gene3D" id="1.10.10.1100">
    <property type="entry name" value="BFD-like [2Fe-2S]-binding domain"/>
    <property type="match status" value="1"/>
</dbReference>
<comment type="caution">
    <text evidence="4">The sequence shown here is derived from an EMBL/GenBank/DDBJ whole genome shotgun (WGS) entry which is preliminary data.</text>
</comment>
<dbReference type="CDD" id="cd19946">
    <property type="entry name" value="GlpA-like_Fer2_BFD-like"/>
    <property type="match status" value="1"/>
</dbReference>
<dbReference type="PRINTS" id="PR00368">
    <property type="entry name" value="FADPNR"/>
</dbReference>
<dbReference type="Pfam" id="PF07992">
    <property type="entry name" value="Pyr_redox_2"/>
    <property type="match status" value="1"/>
</dbReference>
<dbReference type="PRINTS" id="PR00411">
    <property type="entry name" value="PNDRDTASEI"/>
</dbReference>
<proteinExistence type="predicted"/>
<name>A0A9X2KKM7_9MICC</name>
<evidence type="ECO:0000256" key="1">
    <source>
        <dbReference type="ARBA" id="ARBA00023002"/>
    </source>
</evidence>
<dbReference type="Gene3D" id="3.50.50.60">
    <property type="entry name" value="FAD/NAD(P)-binding domain"/>
    <property type="match status" value="2"/>
</dbReference>
<dbReference type="GO" id="GO:0016491">
    <property type="term" value="F:oxidoreductase activity"/>
    <property type="evidence" value="ECO:0007669"/>
    <property type="project" value="UniProtKB-KW"/>
</dbReference>
<dbReference type="SUPFAM" id="SSF51905">
    <property type="entry name" value="FAD/NAD(P)-binding domain"/>
    <property type="match status" value="1"/>
</dbReference>
<reference evidence="4" key="1">
    <citation type="submission" date="2022-06" db="EMBL/GenBank/DDBJ databases">
        <title>Rothia sp. isolated from sandalwood seedling.</title>
        <authorList>
            <person name="Tuikhar N."/>
            <person name="Kirdat K."/>
            <person name="Thorat V."/>
            <person name="Swetha P."/>
            <person name="Padma S."/>
            <person name="Sundararaj R."/>
            <person name="Yadav A."/>
        </authorList>
    </citation>
    <scope>NUCLEOTIDE SEQUENCE</scope>
    <source>
        <strain evidence="4">AR01</strain>
    </source>
</reference>
<dbReference type="PIRSF" id="PIRSF037495">
    <property type="entry name" value="Opine_OX_OoxA/HcnB"/>
    <property type="match status" value="1"/>
</dbReference>
<keyword evidence="1" id="KW-0560">Oxidoreductase</keyword>
<dbReference type="InterPro" id="IPR041854">
    <property type="entry name" value="BFD-like_2Fe2S-bd_dom_sf"/>
</dbReference>
<keyword evidence="5" id="KW-1185">Reference proteome</keyword>
<gene>
    <name evidence="4" type="ORF">NBM05_04035</name>
</gene>
<dbReference type="PANTHER" id="PTHR42949:SF3">
    <property type="entry name" value="ANAEROBIC GLYCEROL-3-PHOSPHATE DEHYDROGENASE SUBUNIT B"/>
    <property type="match status" value="1"/>
</dbReference>
<evidence type="ECO:0000313" key="4">
    <source>
        <dbReference type="EMBL" id="MCP3425216.1"/>
    </source>
</evidence>
<evidence type="ECO:0000313" key="5">
    <source>
        <dbReference type="Proteomes" id="UP001139502"/>
    </source>
</evidence>
<dbReference type="AlphaFoldDB" id="A0A9X2KKM7"/>
<evidence type="ECO:0000256" key="2">
    <source>
        <dbReference type="SAM" id="MobiDB-lite"/>
    </source>
</evidence>
<organism evidence="4 5">
    <name type="scientific">Rothia santali</name>
    <dbReference type="NCBI Taxonomy" id="2949643"/>
    <lineage>
        <taxon>Bacteria</taxon>
        <taxon>Bacillati</taxon>
        <taxon>Actinomycetota</taxon>
        <taxon>Actinomycetes</taxon>
        <taxon>Micrococcales</taxon>
        <taxon>Micrococcaceae</taxon>
        <taxon>Rothia</taxon>
    </lineage>
</organism>
<dbReference type="InterPro" id="IPR036188">
    <property type="entry name" value="FAD/NAD-bd_sf"/>
</dbReference>
<accession>A0A9X2KKM7</accession>
<evidence type="ECO:0000259" key="3">
    <source>
        <dbReference type="Pfam" id="PF07992"/>
    </source>
</evidence>
<feature type="domain" description="FAD/NAD(P)-binding" evidence="3">
    <location>
        <begin position="6"/>
        <end position="340"/>
    </location>
</feature>
<dbReference type="InterPro" id="IPR023753">
    <property type="entry name" value="FAD/NAD-binding_dom"/>
</dbReference>
<feature type="region of interest" description="Disordered" evidence="2">
    <location>
        <begin position="457"/>
        <end position="482"/>
    </location>
</feature>